<evidence type="ECO:0000313" key="3">
    <source>
        <dbReference type="Proteomes" id="UP001501102"/>
    </source>
</evidence>
<dbReference type="InterPro" id="IPR010997">
    <property type="entry name" value="HRDC-like_sf"/>
</dbReference>
<proteinExistence type="predicted"/>
<dbReference type="EMBL" id="BAAAXZ010000132">
    <property type="protein sequence ID" value="GAA2936420.1"/>
    <property type="molecule type" value="Genomic_DNA"/>
</dbReference>
<evidence type="ECO:0000313" key="2">
    <source>
        <dbReference type="EMBL" id="GAA2936420.1"/>
    </source>
</evidence>
<gene>
    <name evidence="2" type="ORF">GCM10020221_35220</name>
</gene>
<protein>
    <submittedName>
        <fullName evidence="2">Uncharacterized protein</fullName>
    </submittedName>
</protein>
<accession>A0ABN3X4I5</accession>
<dbReference type="SUPFAM" id="SSF47819">
    <property type="entry name" value="HRDC-like"/>
    <property type="match status" value="1"/>
</dbReference>
<feature type="compositionally biased region" description="Basic and acidic residues" evidence="1">
    <location>
        <begin position="11"/>
        <end position="20"/>
    </location>
</feature>
<comment type="caution">
    <text evidence="2">The sequence shown here is derived from an EMBL/GenBank/DDBJ whole genome shotgun (WGS) entry which is preliminary data.</text>
</comment>
<dbReference type="Proteomes" id="UP001501102">
    <property type="component" value="Unassembled WGS sequence"/>
</dbReference>
<organism evidence="2 3">
    <name type="scientific">Streptomyces thioluteus</name>
    <dbReference type="NCBI Taxonomy" id="66431"/>
    <lineage>
        <taxon>Bacteria</taxon>
        <taxon>Bacillati</taxon>
        <taxon>Actinomycetota</taxon>
        <taxon>Actinomycetes</taxon>
        <taxon>Kitasatosporales</taxon>
        <taxon>Streptomycetaceae</taxon>
        <taxon>Streptomyces</taxon>
    </lineage>
</organism>
<keyword evidence="3" id="KW-1185">Reference proteome</keyword>
<evidence type="ECO:0000256" key="1">
    <source>
        <dbReference type="SAM" id="MobiDB-lite"/>
    </source>
</evidence>
<name>A0ABN3X4I5_STRTU</name>
<reference evidence="2 3" key="1">
    <citation type="journal article" date="2019" name="Int. J. Syst. Evol. Microbiol.">
        <title>The Global Catalogue of Microorganisms (GCM) 10K type strain sequencing project: providing services to taxonomists for standard genome sequencing and annotation.</title>
        <authorList>
            <consortium name="The Broad Institute Genomics Platform"/>
            <consortium name="The Broad Institute Genome Sequencing Center for Infectious Disease"/>
            <person name="Wu L."/>
            <person name="Ma J."/>
        </authorList>
    </citation>
    <scope>NUCLEOTIDE SEQUENCE [LARGE SCALE GENOMIC DNA]</scope>
    <source>
        <strain evidence="2 3">JCM 4087</strain>
    </source>
</reference>
<sequence length="115" mass="12475">MPLPASAAHPDATRGRSELLRCRRHLPQRADEGLHERLLDWRAGQAERLGQPAFCVVTDKTRAGDRRGRAGTEASFPSSPVWGRRKLGTFGADVLALCAGREPGSCEGSEISPEK</sequence>
<feature type="region of interest" description="Disordered" evidence="1">
    <location>
        <begin position="1"/>
        <end position="20"/>
    </location>
</feature>